<keyword evidence="3 4" id="KW-0342">GTP-binding</keyword>
<proteinExistence type="inferred from homology"/>
<dbReference type="AlphaFoldDB" id="A0A345P8A4"/>
<dbReference type="Pfam" id="PF03668">
    <property type="entry name" value="RapZ-like_N"/>
    <property type="match status" value="1"/>
</dbReference>
<dbReference type="Proteomes" id="UP000253940">
    <property type="component" value="Chromosome"/>
</dbReference>
<dbReference type="InterPro" id="IPR027417">
    <property type="entry name" value="P-loop_NTPase"/>
</dbReference>
<feature type="binding site" evidence="4">
    <location>
        <begin position="9"/>
        <end position="16"/>
    </location>
    <ligand>
        <name>ATP</name>
        <dbReference type="ChEBI" id="CHEBI:30616"/>
    </ligand>
</feature>
<dbReference type="Pfam" id="PF22740">
    <property type="entry name" value="PapZ_C"/>
    <property type="match status" value="1"/>
</dbReference>
<organism evidence="7 8">
    <name type="scientific">Aquirhabdus parva</name>
    <dbReference type="NCBI Taxonomy" id="2283318"/>
    <lineage>
        <taxon>Bacteria</taxon>
        <taxon>Pseudomonadati</taxon>
        <taxon>Pseudomonadota</taxon>
        <taxon>Gammaproteobacteria</taxon>
        <taxon>Moraxellales</taxon>
        <taxon>Moraxellaceae</taxon>
        <taxon>Aquirhabdus</taxon>
    </lineage>
</organism>
<sequence>MKKLLIVSGRSGAGKSSTLHMLEDLGYYCIDNLPVSLLPEIVAKLNAQKNIEMLALGVDVRTPQSDLMQFEDILEQLRQHGEIEVIFLNARDDVLLARYGATRRRHPLTDRYNTIAEALQAEDSLLSGIARHATLTLDTSNLNVHELQHTLSVKMGQNERMILILQSFGYKRGVPLDADFVFDVRHLPNPHWQPELRALTGMDLEVQEFLNGNADVTEMYNDILAFLLKWLPVFAASHRHYLTVAIGCTGGQHRSVYLVNRLADALKAQWPTQTLHRELKYWS</sequence>
<dbReference type="Gene3D" id="3.40.50.300">
    <property type="entry name" value="P-loop containing nucleotide triphosphate hydrolases"/>
    <property type="match status" value="1"/>
</dbReference>
<protein>
    <submittedName>
        <fullName evidence="7">RNase adapter RapZ</fullName>
    </submittedName>
</protein>
<accession>A0A345P8A4</accession>
<dbReference type="HAMAP" id="MF_00636">
    <property type="entry name" value="RapZ_like"/>
    <property type="match status" value="1"/>
</dbReference>
<feature type="binding site" evidence="4">
    <location>
        <begin position="59"/>
        <end position="62"/>
    </location>
    <ligand>
        <name>GTP</name>
        <dbReference type="ChEBI" id="CHEBI:37565"/>
    </ligand>
</feature>
<evidence type="ECO:0000259" key="6">
    <source>
        <dbReference type="Pfam" id="PF22740"/>
    </source>
</evidence>
<evidence type="ECO:0000256" key="3">
    <source>
        <dbReference type="ARBA" id="ARBA00023134"/>
    </source>
</evidence>
<name>A0A345P8A4_9GAMM</name>
<dbReference type="NCBIfam" id="NF003828">
    <property type="entry name" value="PRK05416.1"/>
    <property type="match status" value="1"/>
</dbReference>
<dbReference type="EMBL" id="CP031222">
    <property type="protein sequence ID" value="AXI03513.1"/>
    <property type="molecule type" value="Genomic_DNA"/>
</dbReference>
<dbReference type="InterPro" id="IPR053930">
    <property type="entry name" value="RapZ-like_N"/>
</dbReference>
<dbReference type="InterPro" id="IPR053931">
    <property type="entry name" value="RapZ_C"/>
</dbReference>
<dbReference type="OrthoDB" id="9784461at2"/>
<dbReference type="RefSeq" id="WP_114899621.1">
    <property type="nucleotide sequence ID" value="NZ_CP031222.1"/>
</dbReference>
<keyword evidence="8" id="KW-1185">Reference proteome</keyword>
<dbReference type="PANTHER" id="PTHR30448">
    <property type="entry name" value="RNASE ADAPTER PROTEIN RAPZ"/>
    <property type="match status" value="1"/>
</dbReference>
<dbReference type="GO" id="GO:0005524">
    <property type="term" value="F:ATP binding"/>
    <property type="evidence" value="ECO:0007669"/>
    <property type="project" value="UniProtKB-UniRule"/>
</dbReference>
<evidence type="ECO:0000259" key="5">
    <source>
        <dbReference type="Pfam" id="PF03668"/>
    </source>
</evidence>
<feature type="domain" description="RapZ C-terminal" evidence="6">
    <location>
        <begin position="162"/>
        <end position="280"/>
    </location>
</feature>
<dbReference type="SUPFAM" id="SSF52540">
    <property type="entry name" value="P-loop containing nucleoside triphosphate hydrolases"/>
    <property type="match status" value="1"/>
</dbReference>
<evidence type="ECO:0000256" key="1">
    <source>
        <dbReference type="ARBA" id="ARBA00022741"/>
    </source>
</evidence>
<dbReference type="PIRSF" id="PIRSF005052">
    <property type="entry name" value="P-loopkin"/>
    <property type="match status" value="1"/>
</dbReference>
<gene>
    <name evidence="7" type="ORF">HYN46_12085</name>
</gene>
<reference evidence="7 8" key="1">
    <citation type="submission" date="2018-07" db="EMBL/GenBank/DDBJ databases">
        <title>Genome sequencing of Moraxellaceae gen. HYN0046.</title>
        <authorList>
            <person name="Kim M."/>
            <person name="Yi H."/>
        </authorList>
    </citation>
    <scope>NUCLEOTIDE SEQUENCE [LARGE SCALE GENOMIC DNA]</scope>
    <source>
        <strain evidence="7 8">HYN0046</strain>
    </source>
</reference>
<evidence type="ECO:0000256" key="2">
    <source>
        <dbReference type="ARBA" id="ARBA00022840"/>
    </source>
</evidence>
<keyword evidence="2 4" id="KW-0067">ATP-binding</keyword>
<dbReference type="PANTHER" id="PTHR30448:SF0">
    <property type="entry name" value="RNASE ADAPTER PROTEIN RAPZ"/>
    <property type="match status" value="1"/>
</dbReference>
<evidence type="ECO:0000313" key="8">
    <source>
        <dbReference type="Proteomes" id="UP000253940"/>
    </source>
</evidence>
<evidence type="ECO:0000256" key="4">
    <source>
        <dbReference type="HAMAP-Rule" id="MF_00636"/>
    </source>
</evidence>
<dbReference type="InterPro" id="IPR005337">
    <property type="entry name" value="RapZ-like"/>
</dbReference>
<dbReference type="KEGG" id="mbah:HYN46_12085"/>
<evidence type="ECO:0000313" key="7">
    <source>
        <dbReference type="EMBL" id="AXI03513.1"/>
    </source>
</evidence>
<keyword evidence="1 4" id="KW-0547">Nucleotide-binding</keyword>
<dbReference type="GO" id="GO:0005525">
    <property type="term" value="F:GTP binding"/>
    <property type="evidence" value="ECO:0007669"/>
    <property type="project" value="UniProtKB-UniRule"/>
</dbReference>
<feature type="domain" description="RapZ-like N-terminal" evidence="5">
    <location>
        <begin position="3"/>
        <end position="157"/>
    </location>
</feature>